<feature type="non-terminal residue" evidence="1">
    <location>
        <position position="1"/>
    </location>
</feature>
<gene>
    <name evidence="1" type="ORF">IE53DRAFT_372414</name>
</gene>
<evidence type="ECO:0000313" key="2">
    <source>
        <dbReference type="Proteomes" id="UP000245626"/>
    </source>
</evidence>
<name>A0ACD0NKN4_9BASI</name>
<proteinExistence type="predicted"/>
<protein>
    <submittedName>
        <fullName evidence="1">Alpha/beta-hydrolase</fullName>
    </submittedName>
</protein>
<reference evidence="1 2" key="1">
    <citation type="journal article" date="2018" name="Mol. Biol. Evol.">
        <title>Broad Genomic Sampling Reveals a Smut Pathogenic Ancestry of the Fungal Clade Ustilaginomycotina.</title>
        <authorList>
            <person name="Kijpornyongpan T."/>
            <person name="Mondo S.J."/>
            <person name="Barry K."/>
            <person name="Sandor L."/>
            <person name="Lee J."/>
            <person name="Lipzen A."/>
            <person name="Pangilinan J."/>
            <person name="LaButti K."/>
            <person name="Hainaut M."/>
            <person name="Henrissat B."/>
            <person name="Grigoriev I.V."/>
            <person name="Spatafora J.W."/>
            <person name="Aime M.C."/>
        </authorList>
    </citation>
    <scope>NUCLEOTIDE SEQUENCE [LARGE SCALE GENOMIC DNA]</scope>
    <source>
        <strain evidence="1 2">SA 807</strain>
    </source>
</reference>
<dbReference type="EMBL" id="KZ821054">
    <property type="protein sequence ID" value="PWN46458.1"/>
    <property type="molecule type" value="Genomic_DNA"/>
</dbReference>
<dbReference type="Proteomes" id="UP000245626">
    <property type="component" value="Unassembled WGS sequence"/>
</dbReference>
<keyword evidence="2" id="KW-1185">Reference proteome</keyword>
<sequence>VLSYVRSKPELYDLKRLTISGFSAGANLALSLSASSVASQGSEGVKSVQAFYPKTDFTRIGDSAPNKSRMRSGIDLSPFLVDLFNRSYVLPNQSRSDVRLSPHFFESQRFPKRINVFCGDCDLLYPDAKEFVERLRKEGKELVLFHTIEGEGHAWDKMARTKESREERDRCYQLSIESILESWE</sequence>
<organism evidence="1 2">
    <name type="scientific">Violaceomyces palustris</name>
    <dbReference type="NCBI Taxonomy" id="1673888"/>
    <lineage>
        <taxon>Eukaryota</taxon>
        <taxon>Fungi</taxon>
        <taxon>Dikarya</taxon>
        <taxon>Basidiomycota</taxon>
        <taxon>Ustilaginomycotina</taxon>
        <taxon>Ustilaginomycetes</taxon>
        <taxon>Violaceomycetales</taxon>
        <taxon>Violaceomycetaceae</taxon>
        <taxon>Violaceomyces</taxon>
    </lineage>
</organism>
<accession>A0ACD0NKN4</accession>
<evidence type="ECO:0000313" key="1">
    <source>
        <dbReference type="EMBL" id="PWN46458.1"/>
    </source>
</evidence>